<evidence type="ECO:0000313" key="3">
    <source>
        <dbReference type="Proteomes" id="UP001172673"/>
    </source>
</evidence>
<dbReference type="InterPro" id="IPR036770">
    <property type="entry name" value="Ankyrin_rpt-contain_sf"/>
</dbReference>
<evidence type="ECO:0000256" key="1">
    <source>
        <dbReference type="SAM" id="MobiDB-lite"/>
    </source>
</evidence>
<dbReference type="Proteomes" id="UP001172673">
    <property type="component" value="Unassembled WGS sequence"/>
</dbReference>
<dbReference type="InterPro" id="IPR002110">
    <property type="entry name" value="Ankyrin_rpt"/>
</dbReference>
<accession>A0AA38U9F0</accession>
<name>A0AA38U9F0_9EURO</name>
<gene>
    <name evidence="2" type="ORF">H2200_013500</name>
</gene>
<sequence length="284" mass="30417">MAANLEGPAPTFPDGAISDSGSRSIDDLKSSSDILSGADSQALRTFCTAEYCDFQTDLNDPYGSALRQASLDALKRRVQERSDNLGGIDLAAKELTDQRWGSTNIPIYNVLLSATVMFPHMRPQLLAIAKYLIADLKIPVDGTDLSGTSTLMYSISTKPYLDLEFAQMMVDAGADINLRNRYGCTAAHDAVMVRPDTKMKAITALKWFVEHGGNVEIKDGDGMSPKFIASRLRGSYPEIWAAISPNAAAGGGGSTAGYAKVKVGRNDPCSCGSNKKFKVCCGKP</sequence>
<keyword evidence="3" id="KW-1185">Reference proteome</keyword>
<dbReference type="SMART" id="SM00248">
    <property type="entry name" value="ANK"/>
    <property type="match status" value="2"/>
</dbReference>
<dbReference type="SUPFAM" id="SSF103642">
    <property type="entry name" value="Sec-C motif"/>
    <property type="match status" value="1"/>
</dbReference>
<dbReference type="Gene3D" id="1.25.40.20">
    <property type="entry name" value="Ankyrin repeat-containing domain"/>
    <property type="match status" value="1"/>
</dbReference>
<reference evidence="2" key="1">
    <citation type="submission" date="2022-10" db="EMBL/GenBank/DDBJ databases">
        <title>Culturing micro-colonial fungi from biological soil crusts in the Mojave desert and describing Neophaeococcomyces mojavensis, and introducing the new genera and species Taxawa tesnikishii.</title>
        <authorList>
            <person name="Kurbessoian T."/>
            <person name="Stajich J.E."/>
        </authorList>
    </citation>
    <scope>NUCLEOTIDE SEQUENCE</scope>
    <source>
        <strain evidence="2">TK_41</strain>
    </source>
</reference>
<evidence type="ECO:0000313" key="2">
    <source>
        <dbReference type="EMBL" id="KAJ9601941.1"/>
    </source>
</evidence>
<comment type="caution">
    <text evidence="2">The sequence shown here is derived from an EMBL/GenBank/DDBJ whole genome shotgun (WGS) entry which is preliminary data.</text>
</comment>
<dbReference type="Gene3D" id="3.10.450.50">
    <property type="match status" value="1"/>
</dbReference>
<dbReference type="PANTHER" id="PTHR33747">
    <property type="entry name" value="UPF0225 PROTEIN SCO1677"/>
    <property type="match status" value="1"/>
</dbReference>
<feature type="region of interest" description="Disordered" evidence="1">
    <location>
        <begin position="1"/>
        <end position="24"/>
    </location>
</feature>
<protein>
    <submittedName>
        <fullName evidence="2">Uncharacterized protein</fullName>
    </submittedName>
</protein>
<dbReference type="AlphaFoldDB" id="A0AA38U9F0"/>
<proteinExistence type="predicted"/>
<dbReference type="InterPro" id="IPR004027">
    <property type="entry name" value="SEC_C_motif"/>
</dbReference>
<dbReference type="PANTHER" id="PTHR33747:SF1">
    <property type="entry name" value="ADENYLATE CYCLASE-ASSOCIATED CAP C-TERMINAL DOMAIN-CONTAINING PROTEIN"/>
    <property type="match status" value="1"/>
</dbReference>
<organism evidence="2 3">
    <name type="scientific">Cladophialophora chaetospira</name>
    <dbReference type="NCBI Taxonomy" id="386627"/>
    <lineage>
        <taxon>Eukaryota</taxon>
        <taxon>Fungi</taxon>
        <taxon>Dikarya</taxon>
        <taxon>Ascomycota</taxon>
        <taxon>Pezizomycotina</taxon>
        <taxon>Eurotiomycetes</taxon>
        <taxon>Chaetothyriomycetidae</taxon>
        <taxon>Chaetothyriales</taxon>
        <taxon>Herpotrichiellaceae</taxon>
        <taxon>Cladophialophora</taxon>
    </lineage>
</organism>
<dbReference type="EMBL" id="JAPDRK010000030">
    <property type="protein sequence ID" value="KAJ9601941.1"/>
    <property type="molecule type" value="Genomic_DNA"/>
</dbReference>
<dbReference type="SUPFAM" id="SSF48403">
    <property type="entry name" value="Ankyrin repeat"/>
    <property type="match status" value="1"/>
</dbReference>
<dbReference type="Pfam" id="PF02810">
    <property type="entry name" value="SEC-C"/>
    <property type="match status" value="1"/>
</dbReference>